<dbReference type="PANTHER" id="PTHR22914">
    <property type="entry name" value="CHITIN SYNTHASE"/>
    <property type="match status" value="1"/>
</dbReference>
<evidence type="ECO:0000313" key="12">
    <source>
        <dbReference type="EMBL" id="RIB20905.1"/>
    </source>
</evidence>
<comment type="caution">
    <text evidence="12">The sequence shown here is derived from an EMBL/GenBank/DDBJ whole genome shotgun (WGS) entry which is preliminary data.</text>
</comment>
<evidence type="ECO:0000256" key="1">
    <source>
        <dbReference type="ARBA" id="ARBA00004651"/>
    </source>
</evidence>
<keyword evidence="7 10" id="KW-1133">Transmembrane helix</keyword>
<evidence type="ECO:0000256" key="3">
    <source>
        <dbReference type="ARBA" id="ARBA00022475"/>
    </source>
</evidence>
<dbReference type="OrthoDB" id="26569at2759"/>
<evidence type="ECO:0000256" key="5">
    <source>
        <dbReference type="ARBA" id="ARBA00022679"/>
    </source>
</evidence>
<accession>A0A397VEK6</accession>
<comment type="catalytic activity">
    <reaction evidence="10">
        <text>[(1-&gt;4)-N-acetyl-beta-D-glucosaminyl](n) + UDP-N-acetyl-alpha-D-glucosamine = [(1-&gt;4)-N-acetyl-beta-D-glucosaminyl](n+1) + UDP + H(+)</text>
        <dbReference type="Rhea" id="RHEA:16637"/>
        <dbReference type="Rhea" id="RHEA-COMP:9593"/>
        <dbReference type="Rhea" id="RHEA-COMP:9595"/>
        <dbReference type="ChEBI" id="CHEBI:15378"/>
        <dbReference type="ChEBI" id="CHEBI:17029"/>
        <dbReference type="ChEBI" id="CHEBI:57705"/>
        <dbReference type="ChEBI" id="CHEBI:58223"/>
        <dbReference type="EC" id="2.4.1.16"/>
    </reaction>
</comment>
<evidence type="ECO:0000256" key="6">
    <source>
        <dbReference type="ARBA" id="ARBA00022692"/>
    </source>
</evidence>
<dbReference type="EC" id="2.4.1.16" evidence="2 10"/>
<evidence type="ECO:0000256" key="8">
    <source>
        <dbReference type="ARBA" id="ARBA00023136"/>
    </source>
</evidence>
<feature type="transmembrane region" description="Helical" evidence="10">
    <location>
        <begin position="329"/>
        <end position="344"/>
    </location>
</feature>
<dbReference type="Proteomes" id="UP000266673">
    <property type="component" value="Unassembled WGS sequence"/>
</dbReference>
<evidence type="ECO:0000256" key="9">
    <source>
        <dbReference type="ARBA" id="ARBA00023316"/>
    </source>
</evidence>
<feature type="domain" description="Chitin synthase N-terminal" evidence="11">
    <location>
        <begin position="50"/>
        <end position="113"/>
    </location>
</feature>
<keyword evidence="4 10" id="KW-0328">Glycosyltransferase</keyword>
<protein>
    <recommendedName>
        <fullName evidence="2 10">Chitin synthase</fullName>
        <ecNumber evidence="2 10">2.4.1.16</ecNumber>
    </recommendedName>
</protein>
<keyword evidence="5 10" id="KW-0808">Transferase</keyword>
<gene>
    <name evidence="12" type="ORF">C2G38_2178112</name>
</gene>
<proteinExistence type="inferred from homology"/>
<evidence type="ECO:0000256" key="2">
    <source>
        <dbReference type="ARBA" id="ARBA00012543"/>
    </source>
</evidence>
<dbReference type="Pfam" id="PF01644">
    <property type="entry name" value="Chitin_synth_1"/>
    <property type="match status" value="2"/>
</dbReference>
<comment type="subcellular location">
    <subcellularLocation>
        <location evidence="1 10">Cell membrane</location>
        <topology evidence="1 10">Multi-pass membrane protein</topology>
    </subcellularLocation>
</comment>
<feature type="transmembrane region" description="Helical" evidence="10">
    <location>
        <begin position="403"/>
        <end position="426"/>
    </location>
</feature>
<dbReference type="AlphaFoldDB" id="A0A397VEK6"/>
<evidence type="ECO:0000259" key="11">
    <source>
        <dbReference type="Pfam" id="PF08407"/>
    </source>
</evidence>
<keyword evidence="3 10" id="KW-1003">Cell membrane</keyword>
<keyword evidence="6 10" id="KW-0812">Transmembrane</keyword>
<comment type="function">
    <text evidence="10">Polymerizes chitin, a structural polymer of the cell wall and septum, by transferring the sugar moiety of UDP-GlcNAc to the non-reducing end of the growing chitin polymer.</text>
</comment>
<dbReference type="EMBL" id="QKWP01000392">
    <property type="protein sequence ID" value="RIB20905.1"/>
    <property type="molecule type" value="Genomic_DNA"/>
</dbReference>
<sequence length="633" mass="75128">MTVCFEISRSAISGPKYHININPKEPSEQAFYQQDHDELQELSEHAIYRKEHVELLNGNFVIDCPVPKNILKNLPHNYEEFTHLRYTACTSRPETFKEKNFILRQTNYNRETELFIMINMYDDNEILLSYTLNGIMENIAYLCSLNDSTWGNDAWKKVVVCIIPNSRNNINEHVLAYLTVLGVYQNNIAKAKVNNKVVEAHIYEYTTFISIKHSKNAVETKKDEEINAFSVNPEVAGVCGNIDIKDRSKFKLLNPIASAQSFNYKISYILDKPFESIFGYISSLSEGFSAYRQNHPWKLYYVKSAHTETNAPENLPEFIHKQKRYLKKYFLASFYAITHFYYIWRSDTLLSTRFVCKQKLMNFWFHGLHLYGIFSSTSFLFFTILLAYPGVVSVDKFRFVDRYSMVSVSPIYVVLIFIQIIFALFMSNKPQGSKFYDIFLFFDDTIQITCFMIYMLNLLFFILYLIFYGEIRPYSYQFYHNDTEYYYNTTYYYYYINQDYFSPNLSYIKYYFPNGTFYLTEFLNFTTSPMSSYYYHNNTYNYQDFYLEYDPYNNDVIGFNMIRYSLLSLIFISKAYSLPDIVYSFDKNTVEIILLSETSINNKYIQARNQLSQNASKEKHIIIILQKHFQAHF</sequence>
<dbReference type="PANTHER" id="PTHR22914:SF9">
    <property type="entry name" value="CHITIN SYNTHASE 1"/>
    <property type="match status" value="1"/>
</dbReference>
<keyword evidence="13" id="KW-1185">Reference proteome</keyword>
<dbReference type="GO" id="GO:0030428">
    <property type="term" value="C:cell septum"/>
    <property type="evidence" value="ECO:0007669"/>
    <property type="project" value="TreeGrafter"/>
</dbReference>
<dbReference type="GO" id="GO:0005886">
    <property type="term" value="C:plasma membrane"/>
    <property type="evidence" value="ECO:0007669"/>
    <property type="project" value="UniProtKB-SubCell"/>
</dbReference>
<dbReference type="STRING" id="44941.A0A397VEK6"/>
<dbReference type="GO" id="GO:0006031">
    <property type="term" value="P:chitin biosynthetic process"/>
    <property type="evidence" value="ECO:0007669"/>
    <property type="project" value="UniProtKB-UniRule"/>
</dbReference>
<dbReference type="InterPro" id="IPR004835">
    <property type="entry name" value="Chitin_synth"/>
</dbReference>
<name>A0A397VEK6_9GLOM</name>
<feature type="transmembrane region" description="Helical" evidence="10">
    <location>
        <begin position="446"/>
        <end position="467"/>
    </location>
</feature>
<reference evidence="12 13" key="1">
    <citation type="submission" date="2018-06" db="EMBL/GenBank/DDBJ databases">
        <title>Comparative genomics reveals the genomic features of Rhizophagus irregularis, R. cerebriforme, R. diaphanum and Gigaspora rosea, and their symbiotic lifestyle signature.</title>
        <authorList>
            <person name="Morin E."/>
            <person name="San Clemente H."/>
            <person name="Chen E.C.H."/>
            <person name="De La Providencia I."/>
            <person name="Hainaut M."/>
            <person name="Kuo A."/>
            <person name="Kohler A."/>
            <person name="Murat C."/>
            <person name="Tang N."/>
            <person name="Roy S."/>
            <person name="Loubradou J."/>
            <person name="Henrissat B."/>
            <person name="Grigoriev I.V."/>
            <person name="Corradi N."/>
            <person name="Roux C."/>
            <person name="Martin F.M."/>
        </authorList>
    </citation>
    <scope>NUCLEOTIDE SEQUENCE [LARGE SCALE GENOMIC DNA]</scope>
    <source>
        <strain evidence="12 13">DAOM 194757</strain>
    </source>
</reference>
<dbReference type="InterPro" id="IPR013616">
    <property type="entry name" value="Chitin_synth_N"/>
</dbReference>
<organism evidence="12 13">
    <name type="scientific">Gigaspora rosea</name>
    <dbReference type="NCBI Taxonomy" id="44941"/>
    <lineage>
        <taxon>Eukaryota</taxon>
        <taxon>Fungi</taxon>
        <taxon>Fungi incertae sedis</taxon>
        <taxon>Mucoromycota</taxon>
        <taxon>Glomeromycotina</taxon>
        <taxon>Glomeromycetes</taxon>
        <taxon>Diversisporales</taxon>
        <taxon>Gigasporaceae</taxon>
        <taxon>Gigaspora</taxon>
    </lineage>
</organism>
<dbReference type="Pfam" id="PF08407">
    <property type="entry name" value="Chitin_synth_1N"/>
    <property type="match status" value="1"/>
</dbReference>
<evidence type="ECO:0000313" key="13">
    <source>
        <dbReference type="Proteomes" id="UP000266673"/>
    </source>
</evidence>
<keyword evidence="8 10" id="KW-0472">Membrane</keyword>
<feature type="transmembrane region" description="Helical" evidence="10">
    <location>
        <begin position="368"/>
        <end position="391"/>
    </location>
</feature>
<evidence type="ECO:0000256" key="10">
    <source>
        <dbReference type="RuleBase" id="RU366040"/>
    </source>
</evidence>
<comment type="caution">
    <text evidence="10">Lacks conserved residue(s) required for the propagation of feature annotation.</text>
</comment>
<evidence type="ECO:0000256" key="4">
    <source>
        <dbReference type="ARBA" id="ARBA00022676"/>
    </source>
</evidence>
<keyword evidence="9 10" id="KW-0961">Cell wall biogenesis/degradation</keyword>
<evidence type="ECO:0000256" key="7">
    <source>
        <dbReference type="ARBA" id="ARBA00022989"/>
    </source>
</evidence>
<dbReference type="GO" id="GO:0071555">
    <property type="term" value="P:cell wall organization"/>
    <property type="evidence" value="ECO:0007669"/>
    <property type="project" value="UniProtKB-KW"/>
</dbReference>
<comment type="similarity">
    <text evidence="10">Belongs to the chitin synthase family.</text>
</comment>
<dbReference type="GO" id="GO:0004100">
    <property type="term" value="F:chitin synthase activity"/>
    <property type="evidence" value="ECO:0007669"/>
    <property type="project" value="UniProtKB-UniRule"/>
</dbReference>